<accession>A0A6D2KMC4</accession>
<dbReference type="OrthoDB" id="10283393at2759"/>
<organism evidence="2 3">
    <name type="scientific">Microthlaspi erraticum</name>
    <dbReference type="NCBI Taxonomy" id="1685480"/>
    <lineage>
        <taxon>Eukaryota</taxon>
        <taxon>Viridiplantae</taxon>
        <taxon>Streptophyta</taxon>
        <taxon>Embryophyta</taxon>
        <taxon>Tracheophyta</taxon>
        <taxon>Spermatophyta</taxon>
        <taxon>Magnoliopsida</taxon>
        <taxon>eudicotyledons</taxon>
        <taxon>Gunneridae</taxon>
        <taxon>Pentapetalae</taxon>
        <taxon>rosids</taxon>
        <taxon>malvids</taxon>
        <taxon>Brassicales</taxon>
        <taxon>Brassicaceae</taxon>
        <taxon>Coluteocarpeae</taxon>
        <taxon>Microthlaspi</taxon>
    </lineage>
</organism>
<sequence>MFTYPVLVFSVPVRVVGGLASELAVRGKALDQREKLAQELGVLLLGFGIEGRRLPGGKSCLIAFTSLIPRDGMERSYRTPSNRTQTAGNATGWMSTGKSSLGLEIFTTGDQELARLDGEHEKEGAV</sequence>
<evidence type="ECO:0000313" key="3">
    <source>
        <dbReference type="Proteomes" id="UP000467841"/>
    </source>
</evidence>
<protein>
    <submittedName>
        <fullName evidence="2">Uncharacterized protein</fullName>
    </submittedName>
</protein>
<dbReference type="EMBL" id="CACVBM020001535">
    <property type="protein sequence ID" value="CAA7053451.1"/>
    <property type="molecule type" value="Genomic_DNA"/>
</dbReference>
<name>A0A6D2KMC4_9BRAS</name>
<keyword evidence="3" id="KW-1185">Reference proteome</keyword>
<comment type="caution">
    <text evidence="2">The sequence shown here is derived from an EMBL/GenBank/DDBJ whole genome shotgun (WGS) entry which is preliminary data.</text>
</comment>
<dbReference type="Proteomes" id="UP000467841">
    <property type="component" value="Unassembled WGS sequence"/>
</dbReference>
<proteinExistence type="predicted"/>
<feature type="compositionally biased region" description="Polar residues" evidence="1">
    <location>
        <begin position="78"/>
        <end position="95"/>
    </location>
</feature>
<dbReference type="AlphaFoldDB" id="A0A6D2KMC4"/>
<reference evidence="2" key="1">
    <citation type="submission" date="2020-01" db="EMBL/GenBank/DDBJ databases">
        <authorList>
            <person name="Mishra B."/>
        </authorList>
    </citation>
    <scope>NUCLEOTIDE SEQUENCE [LARGE SCALE GENOMIC DNA]</scope>
</reference>
<gene>
    <name evidence="2" type="ORF">MERR_LOCUS40687</name>
</gene>
<evidence type="ECO:0000256" key="1">
    <source>
        <dbReference type="SAM" id="MobiDB-lite"/>
    </source>
</evidence>
<feature type="region of interest" description="Disordered" evidence="1">
    <location>
        <begin position="73"/>
        <end position="95"/>
    </location>
</feature>
<evidence type="ECO:0000313" key="2">
    <source>
        <dbReference type="EMBL" id="CAA7053451.1"/>
    </source>
</evidence>